<dbReference type="Proteomes" id="UP000248405">
    <property type="component" value="Unassembled WGS sequence"/>
</dbReference>
<keyword evidence="1" id="KW-0862">Zinc</keyword>
<keyword evidence="5" id="KW-1185">Reference proteome</keyword>
<feature type="region of interest" description="Disordered" evidence="2">
    <location>
        <begin position="1"/>
        <end position="25"/>
    </location>
</feature>
<accession>A0A319CI64</accession>
<evidence type="ECO:0000256" key="1">
    <source>
        <dbReference type="PROSITE-ProRule" id="PRU00042"/>
    </source>
</evidence>
<dbReference type="Pfam" id="PF00096">
    <property type="entry name" value="zf-C2H2"/>
    <property type="match status" value="1"/>
</dbReference>
<dbReference type="PROSITE" id="PS00028">
    <property type="entry name" value="ZINC_FINGER_C2H2_1"/>
    <property type="match status" value="1"/>
</dbReference>
<dbReference type="GeneID" id="37211603"/>
<dbReference type="OrthoDB" id="4510535at2759"/>
<sequence length="231" mass="26079">MSTNASTSHTMSRHTAGLTNDHEMRNPQGGIYTPEFASFNPSQPGDSFISAAVLPHHQVQTHIGFTYPVVPRIPEYPAQYPWHGGSGYNTPTDLEHWDFVTRRQPGIVPQDDSHQAGTLQENVPWNSFVIPAAVASSTRTADSQIEGYADRPVIQSNPCGPFGRQSSRDTNLRCGWTDCTARSTFNRWEDLSRHIKTIHVFPASYVCRFCDRTFNRKDNLVEHQLRTHRSQ</sequence>
<evidence type="ECO:0000259" key="3">
    <source>
        <dbReference type="PROSITE" id="PS50157"/>
    </source>
</evidence>
<dbReference type="AlphaFoldDB" id="A0A319CI64"/>
<feature type="compositionally biased region" description="Polar residues" evidence="2">
    <location>
        <begin position="1"/>
        <end position="10"/>
    </location>
</feature>
<keyword evidence="1" id="KW-0863">Zinc-finger</keyword>
<dbReference type="PROSITE" id="PS50157">
    <property type="entry name" value="ZINC_FINGER_C2H2_2"/>
    <property type="match status" value="1"/>
</dbReference>
<gene>
    <name evidence="4" type="ORF">BO88DRAFT_405888</name>
</gene>
<dbReference type="InterPro" id="IPR036236">
    <property type="entry name" value="Znf_C2H2_sf"/>
</dbReference>
<dbReference type="SMART" id="SM00355">
    <property type="entry name" value="ZnF_C2H2"/>
    <property type="match status" value="2"/>
</dbReference>
<dbReference type="RefSeq" id="XP_025561736.1">
    <property type="nucleotide sequence ID" value="XM_025707011.1"/>
</dbReference>
<evidence type="ECO:0000313" key="5">
    <source>
        <dbReference type="Proteomes" id="UP000248405"/>
    </source>
</evidence>
<name>A0A319CI64_ASPVC</name>
<protein>
    <recommendedName>
        <fullName evidence="3">C2H2-type domain-containing protein</fullName>
    </recommendedName>
</protein>
<dbReference type="InterPro" id="IPR013087">
    <property type="entry name" value="Znf_C2H2_type"/>
</dbReference>
<feature type="domain" description="C2H2-type" evidence="3">
    <location>
        <begin position="205"/>
        <end position="231"/>
    </location>
</feature>
<organism evidence="4 5">
    <name type="scientific">Aspergillus vadensis (strain CBS 113365 / IMI 142717 / IBT 24658)</name>
    <dbReference type="NCBI Taxonomy" id="1448311"/>
    <lineage>
        <taxon>Eukaryota</taxon>
        <taxon>Fungi</taxon>
        <taxon>Dikarya</taxon>
        <taxon>Ascomycota</taxon>
        <taxon>Pezizomycotina</taxon>
        <taxon>Eurotiomycetes</taxon>
        <taxon>Eurotiomycetidae</taxon>
        <taxon>Eurotiales</taxon>
        <taxon>Aspergillaceae</taxon>
        <taxon>Aspergillus</taxon>
        <taxon>Aspergillus subgen. Circumdati</taxon>
    </lineage>
</organism>
<dbReference type="EMBL" id="KZ821628">
    <property type="protein sequence ID" value="PYH67942.1"/>
    <property type="molecule type" value="Genomic_DNA"/>
</dbReference>
<evidence type="ECO:0000313" key="4">
    <source>
        <dbReference type="EMBL" id="PYH67942.1"/>
    </source>
</evidence>
<dbReference type="GO" id="GO:0008270">
    <property type="term" value="F:zinc ion binding"/>
    <property type="evidence" value="ECO:0007669"/>
    <property type="project" value="UniProtKB-KW"/>
</dbReference>
<reference evidence="4" key="1">
    <citation type="submission" date="2016-12" db="EMBL/GenBank/DDBJ databases">
        <title>The genomes of Aspergillus section Nigri reveals drivers in fungal speciation.</title>
        <authorList>
            <consortium name="DOE Joint Genome Institute"/>
            <person name="Vesth T.C."/>
            <person name="Nybo J."/>
            <person name="Theobald S."/>
            <person name="Brandl J."/>
            <person name="Frisvad J.C."/>
            <person name="Nielsen K.F."/>
            <person name="Lyhne E.K."/>
            <person name="Kogle M.E."/>
            <person name="Kuo A."/>
            <person name="Riley R."/>
            <person name="Clum A."/>
            <person name="Nolan M."/>
            <person name="Lipzen A."/>
            <person name="Salamov A."/>
            <person name="Henrissat B."/>
            <person name="Wiebenga A."/>
            <person name="De Vries R.P."/>
            <person name="Grigoriev I.V."/>
            <person name="Mortensen U.H."/>
            <person name="Andersen M.R."/>
            <person name="Baker S.E."/>
        </authorList>
    </citation>
    <scope>NUCLEOTIDE SEQUENCE [LARGE SCALE GENOMIC DNA]</scope>
    <source>
        <strain evidence="4">CBS 113365</strain>
    </source>
</reference>
<evidence type="ECO:0000256" key="2">
    <source>
        <dbReference type="SAM" id="MobiDB-lite"/>
    </source>
</evidence>
<keyword evidence="1" id="KW-0479">Metal-binding</keyword>
<dbReference type="SUPFAM" id="SSF57667">
    <property type="entry name" value="beta-beta-alpha zinc fingers"/>
    <property type="match status" value="1"/>
</dbReference>
<proteinExistence type="predicted"/>
<dbReference type="Gene3D" id="3.30.160.60">
    <property type="entry name" value="Classic Zinc Finger"/>
    <property type="match status" value="2"/>
</dbReference>